<dbReference type="EMBL" id="VSSQ01008198">
    <property type="protein sequence ID" value="MPM38180.1"/>
    <property type="molecule type" value="Genomic_DNA"/>
</dbReference>
<sequence length="206" mass="21547">MLVQQQQLGTLQRGHQQGECLALSAGQEADLAGEPGLKAQIQGFEQLHIAAPLFGGDAPPQSPGLAPAQGEGEIFLNAHVGGGAQHGVLKHPADVFGPAMLRQAGNVHPVDGDGPGIHAVYSGHAVEQRGLACAVAADDGDEVPRLQVQSHTPQRRLFVDGARVEGFKNAIDMQHAMPSPFPEILPICPGSSDKTGRRADKGRPPR</sequence>
<evidence type="ECO:0000256" key="1">
    <source>
        <dbReference type="SAM" id="MobiDB-lite"/>
    </source>
</evidence>
<evidence type="ECO:0000313" key="2">
    <source>
        <dbReference type="EMBL" id="MPM38180.1"/>
    </source>
</evidence>
<gene>
    <name evidence="2" type="ORF">SDC9_84807</name>
</gene>
<reference evidence="2" key="1">
    <citation type="submission" date="2019-08" db="EMBL/GenBank/DDBJ databases">
        <authorList>
            <person name="Kucharzyk K."/>
            <person name="Murdoch R.W."/>
            <person name="Higgins S."/>
            <person name="Loffler F."/>
        </authorList>
    </citation>
    <scope>NUCLEOTIDE SEQUENCE</scope>
</reference>
<organism evidence="2">
    <name type="scientific">bioreactor metagenome</name>
    <dbReference type="NCBI Taxonomy" id="1076179"/>
    <lineage>
        <taxon>unclassified sequences</taxon>
        <taxon>metagenomes</taxon>
        <taxon>ecological metagenomes</taxon>
    </lineage>
</organism>
<protein>
    <submittedName>
        <fullName evidence="2">Uncharacterized protein</fullName>
    </submittedName>
</protein>
<comment type="caution">
    <text evidence="2">The sequence shown here is derived from an EMBL/GenBank/DDBJ whole genome shotgun (WGS) entry which is preliminary data.</text>
</comment>
<name>A0A644ZBB7_9ZZZZ</name>
<dbReference type="AntiFam" id="ANF00095">
    <property type="entry name" value="Shadow ORF (opposite ABC transporters)"/>
</dbReference>
<feature type="region of interest" description="Disordered" evidence="1">
    <location>
        <begin position="181"/>
        <end position="206"/>
    </location>
</feature>
<accession>A0A644ZBB7</accession>
<proteinExistence type="predicted"/>
<feature type="compositionally biased region" description="Basic and acidic residues" evidence="1">
    <location>
        <begin position="194"/>
        <end position="206"/>
    </location>
</feature>
<dbReference type="AlphaFoldDB" id="A0A644ZBB7"/>